<name>A0A840WZ86_9RHOB</name>
<organism evidence="4 5">
    <name type="scientific">Rubricella aquisinus</name>
    <dbReference type="NCBI Taxonomy" id="2028108"/>
    <lineage>
        <taxon>Bacteria</taxon>
        <taxon>Pseudomonadati</taxon>
        <taxon>Pseudomonadota</taxon>
        <taxon>Alphaproteobacteria</taxon>
        <taxon>Rhodobacterales</taxon>
        <taxon>Paracoccaceae</taxon>
        <taxon>Rubricella</taxon>
    </lineage>
</organism>
<reference evidence="4 5" key="1">
    <citation type="submission" date="2020-08" db="EMBL/GenBank/DDBJ databases">
        <title>Genomic Encyclopedia of Type Strains, Phase IV (KMG-IV): sequencing the most valuable type-strain genomes for metagenomic binning, comparative biology and taxonomic classification.</title>
        <authorList>
            <person name="Goeker M."/>
        </authorList>
    </citation>
    <scope>NUCLEOTIDE SEQUENCE [LARGE SCALE GENOMIC DNA]</scope>
    <source>
        <strain evidence="4 5">DSM 103377</strain>
    </source>
</reference>
<evidence type="ECO:0000256" key="1">
    <source>
        <dbReference type="ARBA" id="ARBA00022603"/>
    </source>
</evidence>
<dbReference type="GO" id="GO:1904047">
    <property type="term" value="F:S-adenosyl-L-methionine binding"/>
    <property type="evidence" value="ECO:0007669"/>
    <property type="project" value="TreeGrafter"/>
</dbReference>
<dbReference type="GO" id="GO:0006298">
    <property type="term" value="P:mismatch repair"/>
    <property type="evidence" value="ECO:0007669"/>
    <property type="project" value="TreeGrafter"/>
</dbReference>
<accession>A0A840WZ86</accession>
<dbReference type="EMBL" id="JACIJS010000005">
    <property type="protein sequence ID" value="MBB5515744.1"/>
    <property type="molecule type" value="Genomic_DNA"/>
</dbReference>
<dbReference type="SUPFAM" id="SSF53335">
    <property type="entry name" value="S-adenosyl-L-methionine-dependent methyltransferases"/>
    <property type="match status" value="1"/>
</dbReference>
<evidence type="ECO:0000256" key="3">
    <source>
        <dbReference type="ARBA" id="ARBA00022691"/>
    </source>
</evidence>
<dbReference type="GO" id="GO:0009307">
    <property type="term" value="P:DNA restriction-modification system"/>
    <property type="evidence" value="ECO:0007669"/>
    <property type="project" value="InterPro"/>
</dbReference>
<keyword evidence="3" id="KW-0949">S-adenosyl-L-methionine</keyword>
<keyword evidence="1 4" id="KW-0489">Methyltransferase</keyword>
<dbReference type="PANTHER" id="PTHR30481">
    <property type="entry name" value="DNA ADENINE METHYLASE"/>
    <property type="match status" value="1"/>
</dbReference>
<sequence>MIDRYDFKDALFYLDPPYWGGENDYGKGIFERDQFEAIANALRDLSGSFILSINDRQEIREIFAGFQFEECRLTYSIARGEGVAAKELLISNRSDSTMLI</sequence>
<keyword evidence="5" id="KW-1185">Reference proteome</keyword>
<dbReference type="Gene3D" id="3.40.50.150">
    <property type="entry name" value="Vaccinia Virus protein VP39"/>
    <property type="match status" value="1"/>
</dbReference>
<dbReference type="GO" id="GO:0032259">
    <property type="term" value="P:methylation"/>
    <property type="evidence" value="ECO:0007669"/>
    <property type="project" value="UniProtKB-KW"/>
</dbReference>
<comment type="caution">
    <text evidence="4">The sequence shown here is derived from an EMBL/GenBank/DDBJ whole genome shotgun (WGS) entry which is preliminary data.</text>
</comment>
<dbReference type="GO" id="GO:0043565">
    <property type="term" value="F:sequence-specific DNA binding"/>
    <property type="evidence" value="ECO:0007669"/>
    <property type="project" value="TreeGrafter"/>
</dbReference>
<evidence type="ECO:0000313" key="4">
    <source>
        <dbReference type="EMBL" id="MBB5515744.1"/>
    </source>
</evidence>
<dbReference type="PANTHER" id="PTHR30481:SF4">
    <property type="entry name" value="SITE-SPECIFIC DNA-METHYLTRANSFERASE (ADENINE-SPECIFIC)"/>
    <property type="match status" value="1"/>
</dbReference>
<protein>
    <submittedName>
        <fullName evidence="4">Site-specific DNA-adenine methylase</fullName>
    </submittedName>
</protein>
<keyword evidence="2" id="KW-0808">Transferase</keyword>
<dbReference type="InterPro" id="IPR029063">
    <property type="entry name" value="SAM-dependent_MTases_sf"/>
</dbReference>
<evidence type="ECO:0000256" key="2">
    <source>
        <dbReference type="ARBA" id="ARBA00022679"/>
    </source>
</evidence>
<proteinExistence type="predicted"/>
<evidence type="ECO:0000313" key="5">
    <source>
        <dbReference type="Proteomes" id="UP000553766"/>
    </source>
</evidence>
<gene>
    <name evidence="4" type="ORF">FHS89_001764</name>
</gene>
<dbReference type="GO" id="GO:0009007">
    <property type="term" value="F:site-specific DNA-methyltransferase (adenine-specific) activity"/>
    <property type="evidence" value="ECO:0007669"/>
    <property type="project" value="UniProtKB-EC"/>
</dbReference>
<dbReference type="Pfam" id="PF02086">
    <property type="entry name" value="MethyltransfD12"/>
    <property type="match status" value="1"/>
</dbReference>
<dbReference type="AlphaFoldDB" id="A0A840WZ86"/>
<dbReference type="Proteomes" id="UP000553766">
    <property type="component" value="Unassembled WGS sequence"/>
</dbReference>
<dbReference type="InterPro" id="IPR012327">
    <property type="entry name" value="MeTrfase_D12"/>
</dbReference>